<proteinExistence type="predicted"/>
<dbReference type="EMBL" id="MBFR01000500">
    <property type="protein sequence ID" value="PVU87395.1"/>
    <property type="molecule type" value="Genomic_DNA"/>
</dbReference>
<protein>
    <submittedName>
        <fullName evidence="1">Uncharacterized protein</fullName>
    </submittedName>
</protein>
<keyword evidence="2" id="KW-1185">Reference proteome</keyword>
<name>A0A2T9Y4Y5_9FUNG</name>
<reference evidence="1 2" key="1">
    <citation type="journal article" date="2018" name="MBio">
        <title>Comparative Genomics Reveals the Core Gene Toolbox for the Fungus-Insect Symbiosis.</title>
        <authorList>
            <person name="Wang Y."/>
            <person name="Stata M."/>
            <person name="Wang W."/>
            <person name="Stajich J.E."/>
            <person name="White M.M."/>
            <person name="Moncalvo J.M."/>
        </authorList>
    </citation>
    <scope>NUCLEOTIDE SEQUENCE [LARGE SCALE GENOMIC DNA]</scope>
    <source>
        <strain evidence="1 2">SWE-8-4</strain>
    </source>
</reference>
<evidence type="ECO:0000313" key="1">
    <source>
        <dbReference type="EMBL" id="PVU87395.1"/>
    </source>
</evidence>
<evidence type="ECO:0000313" key="2">
    <source>
        <dbReference type="Proteomes" id="UP000245383"/>
    </source>
</evidence>
<dbReference type="AlphaFoldDB" id="A0A2T9Y4Y5"/>
<dbReference type="Proteomes" id="UP000245383">
    <property type="component" value="Unassembled WGS sequence"/>
</dbReference>
<gene>
    <name evidence="1" type="ORF">BB561_006359</name>
</gene>
<comment type="caution">
    <text evidence="1">The sequence shown here is derived from an EMBL/GenBank/DDBJ whole genome shotgun (WGS) entry which is preliminary data.</text>
</comment>
<organism evidence="1 2">
    <name type="scientific">Smittium simulii</name>
    <dbReference type="NCBI Taxonomy" id="133385"/>
    <lineage>
        <taxon>Eukaryota</taxon>
        <taxon>Fungi</taxon>
        <taxon>Fungi incertae sedis</taxon>
        <taxon>Zoopagomycota</taxon>
        <taxon>Kickxellomycotina</taxon>
        <taxon>Harpellomycetes</taxon>
        <taxon>Harpellales</taxon>
        <taxon>Legeriomycetaceae</taxon>
        <taxon>Smittium</taxon>
    </lineage>
</organism>
<sequence>MQRYHVKVLTTKIAKKNKSVESLGSAYTESINYNTTEKIYHTDNNDKFFDIERESDTILDSELTHNINTTPPPNPNNIDHILPTDFKVDLIPSEPTLKLKEDYIDTNTE</sequence>
<accession>A0A2T9Y4Y5</accession>